<dbReference type="EMBL" id="JACHNB010000001">
    <property type="protein sequence ID" value="MBB4738712.1"/>
    <property type="molecule type" value="Genomic_DNA"/>
</dbReference>
<feature type="chain" id="PRO_5031228973" description="DUF4232 domain-containing protein" evidence="2">
    <location>
        <begin position="29"/>
        <end position="212"/>
    </location>
</feature>
<keyword evidence="5" id="KW-1185">Reference proteome</keyword>
<reference evidence="4 5" key="1">
    <citation type="submission" date="2020-08" db="EMBL/GenBank/DDBJ databases">
        <title>Sequencing the genomes of 1000 actinobacteria strains.</title>
        <authorList>
            <person name="Klenk H.-P."/>
        </authorList>
    </citation>
    <scope>NUCLEOTIDE SEQUENCE [LARGE SCALE GENOMIC DNA]</scope>
    <source>
        <strain evidence="4 5">DSM 45809</strain>
    </source>
</reference>
<dbReference type="InterPro" id="IPR025326">
    <property type="entry name" value="DUF4232"/>
</dbReference>
<proteinExistence type="predicted"/>
<dbReference type="Pfam" id="PF14016">
    <property type="entry name" value="DUF4232"/>
    <property type="match status" value="1"/>
</dbReference>
<sequence length="212" mass="20760">MNWRPVLAVPAMCAAALLALTACQQDTAAAPAAPATTVPATTAAASAPGSAPSSADAPATVTTKAPTSDPGDPDAPACATANLKVTIDEAEGAGGHSIAPVHFRNTGPACWIEGYPTVVTGAGATAGKTPAGYGGGLSDGSAPSPYLLEKGDTASAVIEALNANPDGTACQSVTTIRVSPPKERASVKLAWSGGCAGFEVHPVIRGTTGRED</sequence>
<dbReference type="AlphaFoldDB" id="A0A7W7GV03"/>
<gene>
    <name evidence="4" type="ORF">BJY16_002171</name>
</gene>
<dbReference type="RefSeq" id="WP_185039282.1">
    <property type="nucleotide sequence ID" value="NZ_BAABFG010000005.1"/>
</dbReference>
<organism evidence="4 5">
    <name type="scientific">Actinoplanes octamycinicus</name>
    <dbReference type="NCBI Taxonomy" id="135948"/>
    <lineage>
        <taxon>Bacteria</taxon>
        <taxon>Bacillati</taxon>
        <taxon>Actinomycetota</taxon>
        <taxon>Actinomycetes</taxon>
        <taxon>Micromonosporales</taxon>
        <taxon>Micromonosporaceae</taxon>
        <taxon>Actinoplanes</taxon>
    </lineage>
</organism>
<dbReference type="Proteomes" id="UP000546162">
    <property type="component" value="Unassembled WGS sequence"/>
</dbReference>
<comment type="caution">
    <text evidence="4">The sequence shown here is derived from an EMBL/GenBank/DDBJ whole genome shotgun (WGS) entry which is preliminary data.</text>
</comment>
<evidence type="ECO:0000256" key="2">
    <source>
        <dbReference type="SAM" id="SignalP"/>
    </source>
</evidence>
<evidence type="ECO:0000313" key="4">
    <source>
        <dbReference type="EMBL" id="MBB4738712.1"/>
    </source>
</evidence>
<feature type="compositionally biased region" description="Low complexity" evidence="1">
    <location>
        <begin position="43"/>
        <end position="63"/>
    </location>
</feature>
<evidence type="ECO:0000259" key="3">
    <source>
        <dbReference type="Pfam" id="PF14016"/>
    </source>
</evidence>
<feature type="region of interest" description="Disordered" evidence="1">
    <location>
        <begin position="43"/>
        <end position="78"/>
    </location>
</feature>
<name>A0A7W7GV03_9ACTN</name>
<accession>A0A7W7GV03</accession>
<keyword evidence="2" id="KW-0732">Signal</keyword>
<feature type="signal peptide" evidence="2">
    <location>
        <begin position="1"/>
        <end position="28"/>
    </location>
</feature>
<feature type="domain" description="DUF4232" evidence="3">
    <location>
        <begin position="78"/>
        <end position="199"/>
    </location>
</feature>
<evidence type="ECO:0000256" key="1">
    <source>
        <dbReference type="SAM" id="MobiDB-lite"/>
    </source>
</evidence>
<protein>
    <recommendedName>
        <fullName evidence="3">DUF4232 domain-containing protein</fullName>
    </recommendedName>
</protein>
<dbReference type="PROSITE" id="PS51257">
    <property type="entry name" value="PROKAR_LIPOPROTEIN"/>
    <property type="match status" value="1"/>
</dbReference>
<evidence type="ECO:0000313" key="5">
    <source>
        <dbReference type="Proteomes" id="UP000546162"/>
    </source>
</evidence>